<evidence type="ECO:0000313" key="4">
    <source>
        <dbReference type="Proteomes" id="UP000006810"/>
    </source>
</evidence>
<keyword evidence="1" id="KW-0812">Transmembrane</keyword>
<dbReference type="Pfam" id="PF04991">
    <property type="entry name" value="LicD"/>
    <property type="match status" value="1"/>
</dbReference>
<dbReference type="EMBL" id="AP009608">
    <property type="protein sequence ID" value="BAH69491.1"/>
    <property type="molecule type" value="Genomic_DNA"/>
</dbReference>
<evidence type="ECO:0000256" key="1">
    <source>
        <dbReference type="SAM" id="Phobius"/>
    </source>
</evidence>
<proteinExistence type="predicted"/>
<dbReference type="PANTHER" id="PTHR43404">
    <property type="entry name" value="LIPOPOLYSACCHARIDE CHOLINEPHOSPHOTRANSFERASE LICD"/>
    <property type="match status" value="1"/>
</dbReference>
<dbReference type="KEGG" id="mfp:MBIO_0226"/>
<reference evidence="3 4" key="1">
    <citation type="journal article" date="2009" name="Curr. Microbiol.">
        <title>Molecular cloning and expression of a novel cholinephosphotransferase involved in glycoglycerophospholipid biosynthesis of Mycoplasma fermentans.</title>
        <authorList>
            <person name="Ishida N."/>
            <person name="Irikura D."/>
            <person name="Matsuda K."/>
            <person name="Sato S."/>
            <person name="Asano K."/>
        </authorList>
    </citation>
    <scope>NUCLEOTIDE SEQUENCE [LARGE SCALE GENOMIC DNA]</scope>
    <source>
        <strain evidence="4">ATCC 19989 / NBRC 14854 / NCTC 10117 / PG18</strain>
    </source>
</reference>
<sequence>MMSKFWESIVLKRKKMKKDQLPYLPKNLKRRQQKSFELLKVLDKICRENNLWYSLAYGTLLGATRNKKQIAWDTDIDVLITEETYEFLKKHYPQYILDNTTSHHFLNFPRFVDKIDQNDPNNIYIDMFIIVPSTWKKAKKINNFWYKLRSMRRALAPRKWFINIFGNILMFIFGWMFLFLVPPLDIKTTIEKTKVSEKEKEMYYITNWPNKRIFHQVTLTLEQIENGMQDIEMNGHYFKSLKENESVLERWYGKTWRIPIQTKHPIYYGYYEFKKVPKKYRDYYKNENAGQ</sequence>
<dbReference type="HOGENOM" id="CLU_1097619_0_0_14"/>
<protein>
    <recommendedName>
        <fullName evidence="2">LicD/FKTN/FKRP nucleotidyltransferase domain-containing protein</fullName>
    </recommendedName>
</protein>
<name>C4XEB9_MYCFP</name>
<organism evidence="3 4">
    <name type="scientific">Mycoplasmopsis fermentans (strain ATCC 19989 / NBRC 14854 / NCTC 10117 / PG18)</name>
    <name type="common">Mycoplasma fermentans</name>
    <dbReference type="NCBI Taxonomy" id="496833"/>
    <lineage>
        <taxon>Bacteria</taxon>
        <taxon>Bacillati</taxon>
        <taxon>Mycoplasmatota</taxon>
        <taxon>Mycoplasmoidales</taxon>
        <taxon>Metamycoplasmataceae</taxon>
        <taxon>Mycoplasmopsis</taxon>
    </lineage>
</organism>
<dbReference type="PANTHER" id="PTHR43404:SF2">
    <property type="entry name" value="LIPOPOLYSACCHARIDE CHOLINEPHOSPHOTRANSFERASE LICD"/>
    <property type="match status" value="1"/>
</dbReference>
<dbReference type="InterPro" id="IPR007074">
    <property type="entry name" value="LicD/FKTN/FKRP_NTP_transf"/>
</dbReference>
<evidence type="ECO:0000313" key="3">
    <source>
        <dbReference type="EMBL" id="BAH69491.1"/>
    </source>
</evidence>
<dbReference type="NCBIfam" id="NF045866">
    <property type="entry name" value="GGPL_Ptran_Mf1"/>
    <property type="match status" value="1"/>
</dbReference>
<keyword evidence="1" id="KW-0472">Membrane</keyword>
<keyword evidence="1" id="KW-1133">Transmembrane helix</keyword>
<accession>C4XEB9</accession>
<dbReference type="eggNOG" id="COG3475">
    <property type="taxonomic scope" value="Bacteria"/>
</dbReference>
<dbReference type="GO" id="GO:0009100">
    <property type="term" value="P:glycoprotein metabolic process"/>
    <property type="evidence" value="ECO:0007669"/>
    <property type="project" value="UniProtKB-ARBA"/>
</dbReference>
<dbReference type="Proteomes" id="UP000006810">
    <property type="component" value="Chromosome"/>
</dbReference>
<evidence type="ECO:0000259" key="2">
    <source>
        <dbReference type="Pfam" id="PF04991"/>
    </source>
</evidence>
<feature type="transmembrane region" description="Helical" evidence="1">
    <location>
        <begin position="160"/>
        <end position="181"/>
    </location>
</feature>
<feature type="domain" description="LicD/FKTN/FKRP nucleotidyltransferase" evidence="2">
    <location>
        <begin position="46"/>
        <end position="214"/>
    </location>
</feature>
<keyword evidence="4" id="KW-1185">Reference proteome</keyword>
<gene>
    <name evidence="3" type="ordered locus">MBIO_0226</name>
</gene>
<dbReference type="PATRIC" id="fig|496833.3.peg.649"/>
<dbReference type="InterPro" id="IPR052942">
    <property type="entry name" value="LPS_cholinephosphotransferase"/>
</dbReference>
<dbReference type="AlphaFoldDB" id="C4XEB9"/>